<gene>
    <name evidence="2" type="ORF">SAMN05421505_10395</name>
</gene>
<dbReference type="STRING" id="504805.SAMN05421505_10395"/>
<keyword evidence="2" id="KW-0378">Hydrolase</keyword>
<organism evidence="2 3">
    <name type="scientific">Sinosporangium album</name>
    <dbReference type="NCBI Taxonomy" id="504805"/>
    <lineage>
        <taxon>Bacteria</taxon>
        <taxon>Bacillati</taxon>
        <taxon>Actinomycetota</taxon>
        <taxon>Actinomycetes</taxon>
        <taxon>Streptosporangiales</taxon>
        <taxon>Streptosporangiaceae</taxon>
        <taxon>Sinosporangium</taxon>
    </lineage>
</organism>
<dbReference type="Proteomes" id="UP000198923">
    <property type="component" value="Unassembled WGS sequence"/>
</dbReference>
<dbReference type="Pfam" id="PF04480">
    <property type="entry name" value="DUF559"/>
    <property type="match status" value="1"/>
</dbReference>
<dbReference type="InterPro" id="IPR007569">
    <property type="entry name" value="DUF559"/>
</dbReference>
<dbReference type="EMBL" id="FNCN01000003">
    <property type="protein sequence ID" value="SDG29991.1"/>
    <property type="molecule type" value="Genomic_DNA"/>
</dbReference>
<dbReference type="OrthoDB" id="570572at2"/>
<protein>
    <submittedName>
        <fullName evidence="2">Very-short-patch-repair endonuclease</fullName>
    </submittedName>
</protein>
<evidence type="ECO:0000313" key="3">
    <source>
        <dbReference type="Proteomes" id="UP000198923"/>
    </source>
</evidence>
<keyword evidence="3" id="KW-1185">Reference proteome</keyword>
<dbReference type="RefSeq" id="WP_093168277.1">
    <property type="nucleotide sequence ID" value="NZ_FNCN01000003.1"/>
</dbReference>
<reference evidence="2 3" key="1">
    <citation type="submission" date="2016-10" db="EMBL/GenBank/DDBJ databases">
        <authorList>
            <person name="de Groot N.N."/>
        </authorList>
    </citation>
    <scope>NUCLEOTIDE SEQUENCE [LARGE SCALE GENOMIC DNA]</scope>
    <source>
        <strain evidence="2 3">CPCC 201354</strain>
    </source>
</reference>
<keyword evidence="2" id="KW-0540">Nuclease</keyword>
<dbReference type="AlphaFoldDB" id="A0A1G7T428"/>
<dbReference type="GO" id="GO:0004519">
    <property type="term" value="F:endonuclease activity"/>
    <property type="evidence" value="ECO:0007669"/>
    <property type="project" value="UniProtKB-KW"/>
</dbReference>
<evidence type="ECO:0000259" key="1">
    <source>
        <dbReference type="Pfam" id="PF04480"/>
    </source>
</evidence>
<dbReference type="Gene3D" id="3.40.960.10">
    <property type="entry name" value="VSR Endonuclease"/>
    <property type="match status" value="1"/>
</dbReference>
<keyword evidence="2" id="KW-0255">Endonuclease</keyword>
<feature type="domain" description="DUF559" evidence="1">
    <location>
        <begin position="257"/>
        <end position="321"/>
    </location>
</feature>
<accession>A0A1G7T428</accession>
<sequence>MGRVVCLHGVPAVPPDGLPAVVTCAVGAPRSPLDTVTALLHGLEEAAFDLFPAWLPDARGISGPGGAGVAAVRAAATRTARRNGHFSPFLADLAERALRRTAWRTPRFPLEVRAVGLARVLAAGFGRSHASALVHVPGGLSPSSEEHLVAGCEWLARHGGLGVWLTGAPLTTVDRVLTVTLATLTSGSGNTAVEEKPSADLMPPLHPPLFPPVAGAPHPASAAEQALEAALLPRRWAAGRAWNQTYLPHPLAEPIRVDLMWAAERCVVEVDGPDHCAPPKYAADRRRDVRLHLDDHVVLRFTNEQVLTDIEIVVHQIERLLRLRRLGKPEG</sequence>
<name>A0A1G7T428_9ACTN</name>
<proteinExistence type="predicted"/>
<evidence type="ECO:0000313" key="2">
    <source>
        <dbReference type="EMBL" id="SDG29991.1"/>
    </source>
</evidence>